<organism evidence="2 3">
    <name type="scientific">Suillus luteus UH-Slu-Lm8-n1</name>
    <dbReference type="NCBI Taxonomy" id="930992"/>
    <lineage>
        <taxon>Eukaryota</taxon>
        <taxon>Fungi</taxon>
        <taxon>Dikarya</taxon>
        <taxon>Basidiomycota</taxon>
        <taxon>Agaricomycotina</taxon>
        <taxon>Agaricomycetes</taxon>
        <taxon>Agaricomycetidae</taxon>
        <taxon>Boletales</taxon>
        <taxon>Suillineae</taxon>
        <taxon>Suillaceae</taxon>
        <taxon>Suillus</taxon>
    </lineage>
</organism>
<keyword evidence="3" id="KW-1185">Reference proteome</keyword>
<dbReference type="InterPro" id="IPR032675">
    <property type="entry name" value="LRR_dom_sf"/>
</dbReference>
<accession>A0A0C9ZBW9</accession>
<evidence type="ECO:0000313" key="2">
    <source>
        <dbReference type="EMBL" id="KIK34980.1"/>
    </source>
</evidence>
<dbReference type="EMBL" id="KN835679">
    <property type="protein sequence ID" value="KIK34980.1"/>
    <property type="molecule type" value="Genomic_DNA"/>
</dbReference>
<feature type="domain" description="F-box" evidence="1">
    <location>
        <begin position="29"/>
        <end position="85"/>
    </location>
</feature>
<dbReference type="Pfam" id="PF12937">
    <property type="entry name" value="F-box-like"/>
    <property type="match status" value="1"/>
</dbReference>
<sequence length="356" mass="40739">MDDIDILHQQLVERTEKIIESIAFHKGLGSALWRLPPEILSQIFRYCLPEDDFSPALNKAPLLLTRICQPWRDVAMNTPSLWCKLQVEINLEEEQAAFFHDSWLKRSQGYPLSLVLRCYPSTKLLRNLLQPYMHQISSFSIGFPRLANRARHLLEGLSTLRELVLPAVKYNILDLIRSISQLPSTMRVLDVMQIPLDIDDVSSLNPVLAHLTHVKITLRHTGALLQLLHLCPNLSSLTLYTEPYSYTKTLEPVTHANIQSFRMDYNGVSMGTQALADMFDALSLPNLRIFEAYCTRDGPWPHKQLKDLFARSKCPLESLIFSPWRTVEAVPQAEYLALIPSLNIVVSLYPPLYPLR</sequence>
<evidence type="ECO:0000313" key="3">
    <source>
        <dbReference type="Proteomes" id="UP000054485"/>
    </source>
</evidence>
<dbReference type="SUPFAM" id="SSF52047">
    <property type="entry name" value="RNI-like"/>
    <property type="match status" value="1"/>
</dbReference>
<evidence type="ECO:0000259" key="1">
    <source>
        <dbReference type="PROSITE" id="PS50181"/>
    </source>
</evidence>
<proteinExistence type="predicted"/>
<dbReference type="Gene3D" id="3.80.10.10">
    <property type="entry name" value="Ribonuclease Inhibitor"/>
    <property type="match status" value="1"/>
</dbReference>
<dbReference type="OrthoDB" id="3253362at2759"/>
<dbReference type="Proteomes" id="UP000054485">
    <property type="component" value="Unassembled WGS sequence"/>
</dbReference>
<dbReference type="PROSITE" id="PS50181">
    <property type="entry name" value="FBOX"/>
    <property type="match status" value="1"/>
</dbReference>
<reference evidence="3" key="2">
    <citation type="submission" date="2015-01" db="EMBL/GenBank/DDBJ databases">
        <title>Evolutionary Origins and Diversification of the Mycorrhizal Mutualists.</title>
        <authorList>
            <consortium name="DOE Joint Genome Institute"/>
            <consortium name="Mycorrhizal Genomics Consortium"/>
            <person name="Kohler A."/>
            <person name="Kuo A."/>
            <person name="Nagy L.G."/>
            <person name="Floudas D."/>
            <person name="Copeland A."/>
            <person name="Barry K.W."/>
            <person name="Cichocki N."/>
            <person name="Veneault-Fourrey C."/>
            <person name="LaButti K."/>
            <person name="Lindquist E.A."/>
            <person name="Lipzen A."/>
            <person name="Lundell T."/>
            <person name="Morin E."/>
            <person name="Murat C."/>
            <person name="Riley R."/>
            <person name="Ohm R."/>
            <person name="Sun H."/>
            <person name="Tunlid A."/>
            <person name="Henrissat B."/>
            <person name="Grigoriev I.V."/>
            <person name="Hibbett D.S."/>
            <person name="Martin F."/>
        </authorList>
    </citation>
    <scope>NUCLEOTIDE SEQUENCE [LARGE SCALE GENOMIC DNA]</scope>
    <source>
        <strain evidence="3">UH-Slu-Lm8-n1</strain>
    </source>
</reference>
<dbReference type="InParanoid" id="A0A0C9ZBW9"/>
<reference evidence="2 3" key="1">
    <citation type="submission" date="2014-04" db="EMBL/GenBank/DDBJ databases">
        <authorList>
            <consortium name="DOE Joint Genome Institute"/>
            <person name="Kuo A."/>
            <person name="Ruytinx J."/>
            <person name="Rineau F."/>
            <person name="Colpaert J."/>
            <person name="Kohler A."/>
            <person name="Nagy L.G."/>
            <person name="Floudas D."/>
            <person name="Copeland A."/>
            <person name="Barry K.W."/>
            <person name="Cichocki N."/>
            <person name="Veneault-Fourrey C."/>
            <person name="LaButti K."/>
            <person name="Lindquist E.A."/>
            <person name="Lipzen A."/>
            <person name="Lundell T."/>
            <person name="Morin E."/>
            <person name="Murat C."/>
            <person name="Sun H."/>
            <person name="Tunlid A."/>
            <person name="Henrissat B."/>
            <person name="Grigoriev I.V."/>
            <person name="Hibbett D.S."/>
            <person name="Martin F."/>
            <person name="Nordberg H.P."/>
            <person name="Cantor M.N."/>
            <person name="Hua S.X."/>
        </authorList>
    </citation>
    <scope>NUCLEOTIDE SEQUENCE [LARGE SCALE GENOMIC DNA]</scope>
    <source>
        <strain evidence="2 3">UH-Slu-Lm8-n1</strain>
    </source>
</reference>
<dbReference type="HOGENOM" id="CLU_018544_12_0_1"/>
<dbReference type="STRING" id="930992.A0A0C9ZBW9"/>
<protein>
    <recommendedName>
        <fullName evidence="1">F-box domain-containing protein</fullName>
    </recommendedName>
</protein>
<gene>
    <name evidence="2" type="ORF">CY34DRAFT_784200</name>
</gene>
<dbReference type="AlphaFoldDB" id="A0A0C9ZBW9"/>
<dbReference type="InterPro" id="IPR001810">
    <property type="entry name" value="F-box_dom"/>
</dbReference>
<name>A0A0C9ZBW9_9AGAM</name>
<dbReference type="Gene3D" id="1.20.1280.50">
    <property type="match status" value="1"/>
</dbReference>